<accession>A0AAU9DZP6</accession>
<comment type="subcellular location">
    <subcellularLocation>
        <location evidence="2">Cell membrane</location>
        <topology evidence="2">Single-pass type II membrane protein</topology>
    </subcellularLocation>
    <subcellularLocation>
        <location evidence="9">Membrane</location>
        <topology evidence="9">Single-pass type II membrane protein</topology>
    </subcellularLocation>
</comment>
<keyword evidence="8" id="KW-0812">Transmembrane</keyword>
<reference evidence="11 12" key="1">
    <citation type="submission" date="2023-08" db="EMBL/GenBank/DDBJ databases">
        <title>Helicovermis profunda gen. nov., sp. nov., a novel mesophilic, fermentative bacterium within the Bacillota from a deep-sea hydrothermal vent chimney.</title>
        <authorList>
            <person name="Miyazaki U."/>
            <person name="Mizutani D."/>
            <person name="Hashimoto Y."/>
            <person name="Tame A."/>
            <person name="Sawayama S."/>
            <person name="Miyazaki J."/>
            <person name="Takai K."/>
            <person name="Nakagawa S."/>
        </authorList>
    </citation>
    <scope>NUCLEOTIDE SEQUENCE [LARGE SCALE GENOMIC DNA]</scope>
    <source>
        <strain evidence="11 12">S502</strain>
    </source>
</reference>
<dbReference type="EC" id="3.4.21.89" evidence="4 8"/>
<evidence type="ECO:0000313" key="11">
    <source>
        <dbReference type="EMBL" id="BEP27691.1"/>
    </source>
</evidence>
<dbReference type="PANTHER" id="PTHR43390:SF1">
    <property type="entry name" value="CHLOROPLAST PROCESSING PEPTIDASE"/>
    <property type="match status" value="1"/>
</dbReference>
<dbReference type="PRINTS" id="PR00727">
    <property type="entry name" value="LEADERPTASE"/>
</dbReference>
<dbReference type="GO" id="GO:0005886">
    <property type="term" value="C:plasma membrane"/>
    <property type="evidence" value="ECO:0007669"/>
    <property type="project" value="UniProtKB-SubCell"/>
</dbReference>
<gene>
    <name evidence="11" type="primary">lepB_1</name>
    <name evidence="11" type="ORF">HLPR_00220</name>
</gene>
<dbReference type="Pfam" id="PF10502">
    <property type="entry name" value="Peptidase_S26"/>
    <property type="match status" value="1"/>
</dbReference>
<dbReference type="GO" id="GO:0006465">
    <property type="term" value="P:signal peptide processing"/>
    <property type="evidence" value="ECO:0007669"/>
    <property type="project" value="InterPro"/>
</dbReference>
<comment type="catalytic activity">
    <reaction evidence="1 8">
        <text>Cleavage of hydrophobic, N-terminal signal or leader sequences from secreted and periplasmic proteins.</text>
        <dbReference type="EC" id="3.4.21.89"/>
    </reaction>
</comment>
<sequence>MKKEIIEWIKSIIFAVIFVGLINMFFVPTMVYSISMNPTLVEKDLLILKRTENVKYGDIVSFKSDLKITSSDVKKLNIIQRLYVNTNSSKNLIKRVIGVPGDSIKIEDEKVYINGKLMDEPYLGSPTNGTIYIEKLGDNEYFMMGDNRSHSLDSRYPSVGTIKGDKIIGKVLFRILPFNKIGKVN</sequence>
<dbReference type="KEGG" id="hprf:HLPR_00220"/>
<dbReference type="Proteomes" id="UP001321786">
    <property type="component" value="Chromosome"/>
</dbReference>
<feature type="transmembrane region" description="Helical" evidence="8">
    <location>
        <begin position="12"/>
        <end position="34"/>
    </location>
</feature>
<keyword evidence="8" id="KW-0472">Membrane</keyword>
<proteinExistence type="inferred from homology"/>
<feature type="active site" evidence="7">
    <location>
        <position position="94"/>
    </location>
</feature>
<dbReference type="GO" id="GO:0004252">
    <property type="term" value="F:serine-type endopeptidase activity"/>
    <property type="evidence" value="ECO:0007669"/>
    <property type="project" value="InterPro"/>
</dbReference>
<evidence type="ECO:0000256" key="6">
    <source>
        <dbReference type="ARBA" id="ARBA00022801"/>
    </source>
</evidence>
<keyword evidence="8" id="KW-1133">Transmembrane helix</keyword>
<dbReference type="RefSeq" id="WP_338536062.1">
    <property type="nucleotide sequence ID" value="NZ_AP028654.1"/>
</dbReference>
<dbReference type="AlphaFoldDB" id="A0AAU9DZP6"/>
<dbReference type="CDD" id="cd06530">
    <property type="entry name" value="S26_SPase_I"/>
    <property type="match status" value="1"/>
</dbReference>
<dbReference type="InterPro" id="IPR019758">
    <property type="entry name" value="Pept_S26A_signal_pept_1_CS"/>
</dbReference>
<dbReference type="NCBIfam" id="TIGR02227">
    <property type="entry name" value="sigpep_I_bact"/>
    <property type="match status" value="1"/>
</dbReference>
<dbReference type="PROSITE" id="PS00760">
    <property type="entry name" value="SPASE_I_2"/>
    <property type="match status" value="1"/>
</dbReference>
<feature type="domain" description="Peptidase S26" evidence="10">
    <location>
        <begin position="5"/>
        <end position="175"/>
    </location>
</feature>
<organism evidence="11 12">
    <name type="scientific">Helicovermis profundi</name>
    <dbReference type="NCBI Taxonomy" id="3065157"/>
    <lineage>
        <taxon>Bacteria</taxon>
        <taxon>Bacillati</taxon>
        <taxon>Bacillota</taxon>
        <taxon>Clostridia</taxon>
        <taxon>Helicovermis</taxon>
    </lineage>
</organism>
<evidence type="ECO:0000256" key="7">
    <source>
        <dbReference type="PIRSR" id="PIRSR600223-1"/>
    </source>
</evidence>
<keyword evidence="12" id="KW-1185">Reference proteome</keyword>
<dbReference type="InterPro" id="IPR019756">
    <property type="entry name" value="Pept_S26A_signal_pept_1_Ser-AS"/>
</dbReference>
<comment type="similarity">
    <text evidence="3 9">Belongs to the peptidase S26 family.</text>
</comment>
<dbReference type="EMBL" id="AP028654">
    <property type="protein sequence ID" value="BEP27691.1"/>
    <property type="molecule type" value="Genomic_DNA"/>
</dbReference>
<keyword evidence="5 8" id="KW-0645">Protease</keyword>
<dbReference type="InterPro" id="IPR019757">
    <property type="entry name" value="Pept_S26A_signal_pept_1_Lys-AS"/>
</dbReference>
<dbReference type="InterPro" id="IPR019533">
    <property type="entry name" value="Peptidase_S26"/>
</dbReference>
<evidence type="ECO:0000313" key="12">
    <source>
        <dbReference type="Proteomes" id="UP001321786"/>
    </source>
</evidence>
<evidence type="ECO:0000259" key="10">
    <source>
        <dbReference type="Pfam" id="PF10502"/>
    </source>
</evidence>
<dbReference type="PROSITE" id="PS00501">
    <property type="entry name" value="SPASE_I_1"/>
    <property type="match status" value="1"/>
</dbReference>
<feature type="active site" evidence="7">
    <location>
        <position position="35"/>
    </location>
</feature>
<evidence type="ECO:0000256" key="2">
    <source>
        <dbReference type="ARBA" id="ARBA00004401"/>
    </source>
</evidence>
<dbReference type="PANTHER" id="PTHR43390">
    <property type="entry name" value="SIGNAL PEPTIDASE I"/>
    <property type="match status" value="1"/>
</dbReference>
<dbReference type="InterPro" id="IPR036286">
    <property type="entry name" value="LexA/Signal_pep-like_sf"/>
</dbReference>
<evidence type="ECO:0000256" key="5">
    <source>
        <dbReference type="ARBA" id="ARBA00022670"/>
    </source>
</evidence>
<evidence type="ECO:0000256" key="4">
    <source>
        <dbReference type="ARBA" id="ARBA00013208"/>
    </source>
</evidence>
<name>A0AAU9DZP6_9FIRM</name>
<dbReference type="InterPro" id="IPR000223">
    <property type="entry name" value="Pept_S26A_signal_pept_1"/>
</dbReference>
<keyword evidence="6 8" id="KW-0378">Hydrolase</keyword>
<dbReference type="Gene3D" id="2.10.109.10">
    <property type="entry name" value="Umud Fragment, subunit A"/>
    <property type="match status" value="1"/>
</dbReference>
<evidence type="ECO:0000256" key="1">
    <source>
        <dbReference type="ARBA" id="ARBA00000677"/>
    </source>
</evidence>
<dbReference type="PROSITE" id="PS00761">
    <property type="entry name" value="SPASE_I_3"/>
    <property type="match status" value="1"/>
</dbReference>
<evidence type="ECO:0000256" key="9">
    <source>
        <dbReference type="RuleBase" id="RU362042"/>
    </source>
</evidence>
<protein>
    <recommendedName>
        <fullName evidence="4 8">Signal peptidase I</fullName>
        <ecNumber evidence="4 8">3.4.21.89</ecNumber>
    </recommendedName>
</protein>
<evidence type="ECO:0000256" key="3">
    <source>
        <dbReference type="ARBA" id="ARBA00009370"/>
    </source>
</evidence>
<dbReference type="SUPFAM" id="SSF51306">
    <property type="entry name" value="LexA/Signal peptidase"/>
    <property type="match status" value="1"/>
</dbReference>
<dbReference type="GO" id="GO:0009003">
    <property type="term" value="F:signal peptidase activity"/>
    <property type="evidence" value="ECO:0007669"/>
    <property type="project" value="UniProtKB-EC"/>
</dbReference>
<evidence type="ECO:0000256" key="8">
    <source>
        <dbReference type="RuleBase" id="RU003993"/>
    </source>
</evidence>